<feature type="compositionally biased region" description="Polar residues" evidence="1">
    <location>
        <begin position="1086"/>
        <end position="1103"/>
    </location>
</feature>
<feature type="compositionally biased region" description="Low complexity" evidence="1">
    <location>
        <begin position="3170"/>
        <end position="3180"/>
    </location>
</feature>
<feature type="compositionally biased region" description="Polar residues" evidence="1">
    <location>
        <begin position="2267"/>
        <end position="2280"/>
    </location>
</feature>
<dbReference type="SMART" id="SM00355">
    <property type="entry name" value="ZnF_C2H2"/>
    <property type="match status" value="9"/>
</dbReference>
<feature type="region of interest" description="Disordered" evidence="1">
    <location>
        <begin position="2926"/>
        <end position="3518"/>
    </location>
</feature>
<sequence length="3908" mass="411274">MWVYDTSIGRVMSSSPYESPTPISPFIPISGFHQGVIYVEVQWEEVPMGVLWLCVYRVYGKPQAVGGPRHPPWPPRASSTLPPLVHHPSSPQHSTGHEACFEAKMKPGGLCPPGDGRALPPGDGVGLPHKLSDACAQFPKGPATPREGQACLTPDLYEEGRQGSRPAHSPLNGHLGQEALLNGAFHRDCQVLSPPQSEDGDEDGAHPSPVGPRPGGMRPQGAPDSPTAVPPTLPSICGKRYEQLTVITAEPRGRGGTPLADPTTPSPGSSALCSPSPGQQGSGLGRGVGLTSPRGCKGQRGRRKCSLEEVMSKLHSRHGTHTLAGQNALQNFPLTDRLLGVHQAAPRLGEGGCDRTVTLPSQHPSPTTPTTSVCDTDSVAPLPGIPPVGQAVQGPGLRTSRPDTSPGAPSVRTPSVVSDSVAAVVGLAAAAAAATDVDTTPQGVPGAPPSPPRQDPTQDTEQPTDTDRNAPTGPDRGVACAPAVLNPPVSPKGLSSCPAPPTETPMDGRATAVPDGVDVGGGEGERGMGSPVEEVDSGRSSSVEVLEGEAEGERGCGSQASESDIEVLFDSTGGAAASTATITTTTTTTTTTTATSVEKAVKSTVVATAPPAAAAAAGSIGKVLDTGRVGEGQGAALLTLPGMVGGAPFLEPISDDENSLLTSDLSSVSGALSNSNTPMFSDTPSDASRGALMVKISDAVAAILSDVSDDSLPDSPLASSSNSTDGFPSARQQAERLSRKISSICDKLEQDCGREGGTAPTPAPRPALGGGEGEMGVSSDGKDGRTSPPRAPCPLQPPAAETVFPLIQKQAAITTTTTTTTPPLPSVDGEDGGKEQQAAVTQSGGDLGPGTEAEAESVVPSDPSDSVPQPPSSAPAVPCTLSPDSPTEGPGPPPHVPHTDLGTNYCSRSMDADNNPCQNHISGSQTISSQTRFCNIHPGDVTQPPAGASPPGPQAEAPQECPIPQGHHSPTPGPAGSTTPAPCSPQTPATPEEEARASHSHAGTEAALCDAGNSEAPTLLPSLACAGVTQQESATHYQPQASTVPPTTATTTTTTPQDTEQSSSEGTLLPSSECTTITIPPPDTPLTSDAPQQETPGTESPPQHTAPAECPVSSPSGVEPLGGDEKCAPPDSSDGPGQCEVGSSSGSEGCVLAAEPTTTTTTAATTKSVVEEGEEGCGGDGCRSEGVVRSGGDTQVPGSVAVSAMQHPATSPHTPVPLTCPAEEETGPAGGSQDLDTPATSVPPAPTPPGCPDAPQALCSLGEATNDLLVSGSPGVILEECEVREDAPCTSPCPVTDPSPAPGEEVTGDTGASPHDSPSEPASPKAEATDGSPHSPSPHVAAEDATHTPQPELLACLGLERRHPRQSPRPSEEVSVALTQGPDTSDMPRGQQEDATHQEVPLQPAQPPDNIPTATTATNTLPPPPDLPATPEDAHTCVLEEDTHHTPQNTATTTTPQPPPQQEESVVAAAAAECDVSVPACPRNTPETVLRAHSTKPKQGPPLTSPLTCPSVKSPTVGVTPDEVTIPQGEPHTGLASEHPVPPSYVAQGVGTLTGKGKGEVQGVGAEEVTPSDPCHEESQTACDTVTQDTQDTTAATEEGVHSAVEDTTTKPDTSVPHQPHTTDTTMACCATDSDLQQRQAIQGQPEGALQLSLDLVKKEVLHGEEDTSPSLTDKAEVEVQDIQDVQGRPSGPAGRVASTEAHGTPGKGESTEVSGALCPLCGEALAVPLERHLTIHHICCTFVPAKTTLAYRHHMLQRVTDAPDLPPGEDLYADSLFVCRSCCFVSYDINAVRFHLNIHEEVYQARPGREDCACDRRSYSYPSHKWRSLMHHSSHHCHLCGHYFACQEGHASHTLALHFPAQRCPVCGCEVPLGEAVQHLAGHQGEPAAPDTQQDESSSVCPPDAAPSPTDRFGVSWNIYDNCINFLDGKDFRLGTAPKVVDPSLDRSYLALPLSNVEEEAVVPPHAILDPGHDIHRYLKNKRVVRIPGGGEDALRSFSLAVQLDLHKKMNRKGRKGPAERPRAARREDLFTVLGIQVPRARPPAPKQPAHPTPPRTPGRKPRRKPSLEIPLGEPSSDGPQLTRTRSGMMQAPRGEGVAPGGREEPTTPVNEGAGPSAAEVHGEWSREHTYVCCSCGASCLNLADMMDHKWEMHPAVWCAHTMLEGQGLVPHGFRNQFQPPTARPCVLPLPTAAATTPKVEAQPPSGTPHPEATATHTCTSCHSIFQDIAAFHTHLVECGGLSLVSVSKKKTKKGFRFKRRKGQGMPSNRYGNTSQPTTPLKARTGDRSSGLNTPLSDRPSALSLPNLWSQTAPGLKNRLKAIITNTRGPLGGTSSHPGRRPKMKLRKKALDTRRLRKTRHSDRVKEQRAEKTEKEEKVEVSAEDGKGKAGKKGTATTATTTVAPVPEAPKQVKGKEAKKKGKKGKKKSVKSEEDLEGVSSPSGTAPLDVEDKKKVKTEVVTDVDASLVTEKLQRVNGYLSKTKKIKKKKKIGGKVMVAEKKEEKVPLVASSITPAPPTAAEKKGKGKKAAGKRKVMQSEGVTEVDTEKPVKGAKKTTKIMKSEKRQLEESEAPAPSTSPLPPPQEASIRPRKVRRTSSVETNTSSVKEEEEEEEETETTAGDEDEEEGGEWNSDSKDCTSRIRDALRPKRQAYFSSSSEDTENSDDSEPEVIRNFRSGRGCSGRMGLRTKRSQGSSRGAAGQDEGKTVDGVEEEGEKEEEVEELPLTPRRKRKIANYENQDDYTYVPHESSSDVDYMEASDDEATSAAAPKRESPRLGRSKRRSTRLSSKTSSSGSRTHQQEEEEEGMEAGSSKASLPEGTAKPSPQNESTWEELAGEAAGNSRVDESVAESPSASTSSVCSTIRSRRRSLEVPREAGPKVQKAPRTASAPSSDLEGEVRCASKASKRKGVALLERLALSSSFQAQVDEVAGKTQRRKKAAPATQSDFKDTDEECVQEAIPGDSEPSTRPLRRNRYILSENSASDSQARDRDLPLKPLRRNRYLLSENSASDSQALESDSSMDKPHPLPLARRRNVIVSSDEAEAQLSIPAKTAAAPETPTEDAPDDPPQSPAKKMRPAKKTQTKTDPGPIQQTSHAPEEEDDEDDNVPLSTLAHLNRKQDVTATSPAPRKTVAVAVAARQKASSKSKKRLKVRQLNRLIKESAAQDSESSSFEGFSSTPSQRWGKAKAPTKKYKKKQSLLKAKPLHFSSTASESEASDEPRATRKTKKLGASPLITAPGLTEGEVGAAPPQWHGKAPTSHKKKAKSSKKYKKKGGKGLGGAGKDSLKGNTIAPHSMPVLECMVDMKAGQEEGQHTPPSADASTEPAAVKDHQPPADPPKDTPVVTPTQQPPDLLPATTNSLEEQAAPLASLLPQDMLAPPVESPSKAPQSRKKRIKSTQEAVAKDKASGGGEPLPPSSPPPPPPPPVSPAEHHTKMAESIPSPKKAGKRKRSVSVCGAAGQEAPEAGRDGTAPATTTSTTTTTASPVATTPKTTAASKKNGESAKKKKSSSGSKATKIEVNELTCTDCGLKFGSLASLEDHRQDCLTIAFEMSMMEAEDHLFECPHCHLTFAKKGTQRKHTTSCRLVKYKRYESKAFKKASRGASTTPALLLPVGDTAVVAPPPLPSPGKGSKSSKENISGEVLPGAPDPMQKEVKEVLRVPVYGRNTDKMGTVLVGGNTLQENIKNLEPLQRVAPLSMTDATPKARREPQQLNGRLLNGEHLDPFPTSPVEESPRCGVCGYETSDPDVLAKHRLILQFSRYCQQQTVKEVCALAANYNLGLDAVRGMVSAATTHQGFITLAFDPKQPPVSTLSSLVGAAASTTAKLKEVLASPHCARVLSSLESLAKHYQTSDAVDITGTKQDTLKTVAILEEVLKDISEADNALLRNRMLKSMRETFEAGTLN</sequence>
<feature type="region of interest" description="Disordered" evidence="1">
    <location>
        <begin position="1684"/>
        <end position="1711"/>
    </location>
</feature>
<feature type="compositionally biased region" description="Polar residues" evidence="1">
    <location>
        <begin position="1065"/>
        <end position="1074"/>
    </location>
</feature>
<gene>
    <name evidence="3" type="ORF">O3P69_004926</name>
</gene>
<feature type="domain" description="C2H2-type" evidence="2">
    <location>
        <begin position="2134"/>
        <end position="2155"/>
    </location>
</feature>
<feature type="compositionally biased region" description="Basic and acidic residues" evidence="1">
    <location>
        <begin position="2363"/>
        <end position="2389"/>
    </location>
</feature>
<keyword evidence="4" id="KW-1185">Reference proteome</keyword>
<feature type="region of interest" description="Disordered" evidence="1">
    <location>
        <begin position="2326"/>
        <end position="2456"/>
    </location>
</feature>
<feature type="region of interest" description="Disordered" evidence="1">
    <location>
        <begin position="356"/>
        <end position="416"/>
    </location>
</feature>
<dbReference type="InterPro" id="IPR013087">
    <property type="entry name" value="Znf_C2H2_type"/>
</dbReference>
<feature type="region of interest" description="Disordered" evidence="1">
    <location>
        <begin position="2036"/>
        <end position="2119"/>
    </location>
</feature>
<feature type="compositionally biased region" description="Basic residues" evidence="1">
    <location>
        <begin position="3076"/>
        <end position="3085"/>
    </location>
</feature>
<feature type="compositionally biased region" description="Low complexity" evidence="1">
    <location>
        <begin position="358"/>
        <end position="378"/>
    </location>
</feature>
<feature type="region of interest" description="Disordered" evidence="1">
    <location>
        <begin position="2251"/>
        <end position="2311"/>
    </location>
</feature>
<feature type="compositionally biased region" description="Low complexity" evidence="1">
    <location>
        <begin position="713"/>
        <end position="725"/>
    </location>
</feature>
<feature type="compositionally biased region" description="Low complexity" evidence="1">
    <location>
        <begin position="3474"/>
        <end position="3501"/>
    </location>
</feature>
<feature type="compositionally biased region" description="Basic and acidic residues" evidence="1">
    <location>
        <begin position="1599"/>
        <end position="1610"/>
    </location>
</feature>
<feature type="compositionally biased region" description="Low complexity" evidence="1">
    <location>
        <begin position="1580"/>
        <end position="1597"/>
    </location>
</feature>
<feature type="region of interest" description="Disordered" evidence="1">
    <location>
        <begin position="1489"/>
        <end position="1626"/>
    </location>
</feature>
<feature type="compositionally biased region" description="Basic and acidic residues" evidence="1">
    <location>
        <begin position="2635"/>
        <end position="2649"/>
    </location>
</feature>
<feature type="compositionally biased region" description="Low complexity" evidence="1">
    <location>
        <begin position="857"/>
        <end position="867"/>
    </location>
</feature>
<evidence type="ECO:0000256" key="1">
    <source>
        <dbReference type="SAM" id="MobiDB-lite"/>
    </source>
</evidence>
<feature type="compositionally biased region" description="Acidic residues" evidence="1">
    <location>
        <begin position="2712"/>
        <end position="2725"/>
    </location>
</feature>
<feature type="compositionally biased region" description="Low complexity" evidence="1">
    <location>
        <begin position="2394"/>
        <end position="2403"/>
    </location>
</feature>
<feature type="compositionally biased region" description="Pro residues" evidence="1">
    <location>
        <begin position="3416"/>
        <end position="3431"/>
    </location>
</feature>
<feature type="region of interest" description="Disordered" evidence="1">
    <location>
        <begin position="814"/>
        <end position="907"/>
    </location>
</feature>
<feature type="region of interest" description="Disordered" evidence="1">
    <location>
        <begin position="2010"/>
        <end position="2029"/>
    </location>
</feature>
<feature type="compositionally biased region" description="Polar residues" evidence="1">
    <location>
        <begin position="2079"/>
        <end position="2089"/>
    </location>
</feature>
<feature type="compositionally biased region" description="Polar residues" evidence="1">
    <location>
        <begin position="1505"/>
        <end position="1514"/>
    </location>
</feature>
<feature type="compositionally biased region" description="Basic residues" evidence="1">
    <location>
        <begin position="3145"/>
        <end position="3157"/>
    </location>
</feature>
<feature type="compositionally biased region" description="Low complexity" evidence="1">
    <location>
        <begin position="1411"/>
        <end position="1420"/>
    </location>
</feature>
<comment type="caution">
    <text evidence="3">The sequence shown here is derived from an EMBL/GenBank/DDBJ whole genome shotgun (WGS) entry which is preliminary data.</text>
</comment>
<feature type="compositionally biased region" description="Polar residues" evidence="1">
    <location>
        <begin position="2598"/>
        <end position="2607"/>
    </location>
</feature>
<feature type="region of interest" description="Disordered" evidence="1">
    <location>
        <begin position="1884"/>
        <end position="1909"/>
    </location>
</feature>
<feature type="compositionally biased region" description="Basic and acidic residues" evidence="1">
    <location>
        <begin position="2018"/>
        <end position="2029"/>
    </location>
</feature>
<feature type="compositionally biased region" description="Basic and acidic residues" evidence="1">
    <location>
        <begin position="3330"/>
        <end position="3342"/>
    </location>
</feature>
<feature type="region of interest" description="Disordered" evidence="1">
    <location>
        <begin position="3624"/>
        <end position="3652"/>
    </location>
</feature>
<feature type="compositionally biased region" description="Basic residues" evidence="1">
    <location>
        <begin position="2251"/>
        <end position="2264"/>
    </location>
</feature>
<feature type="compositionally biased region" description="Acidic residues" evidence="1">
    <location>
        <begin position="2757"/>
        <end position="2766"/>
    </location>
</feature>
<protein>
    <recommendedName>
        <fullName evidence="2">C2H2-type domain-containing protein</fullName>
    </recommendedName>
</protein>
<accession>A0AAW0UCR4</accession>
<feature type="region of interest" description="Disordered" evidence="1">
    <location>
        <begin position="248"/>
        <end position="303"/>
    </location>
</feature>
<feature type="region of interest" description="Disordered" evidence="1">
    <location>
        <begin position="934"/>
        <end position="1004"/>
    </location>
</feature>
<feature type="compositionally biased region" description="Basic and acidic residues" evidence="1">
    <location>
        <begin position="2871"/>
        <end position="2880"/>
    </location>
</feature>
<reference evidence="3 4" key="1">
    <citation type="submission" date="2023-03" db="EMBL/GenBank/DDBJ databases">
        <title>High-quality genome of Scylla paramamosain provides insights in environmental adaptation.</title>
        <authorList>
            <person name="Zhang L."/>
        </authorList>
    </citation>
    <scope>NUCLEOTIDE SEQUENCE [LARGE SCALE GENOMIC DNA]</scope>
    <source>
        <strain evidence="3">LZ_2023a</strain>
        <tissue evidence="3">Muscle</tissue>
    </source>
</reference>
<name>A0AAW0UCR4_SCYPA</name>
<feature type="region of interest" description="Disordered" evidence="1">
    <location>
        <begin position="1285"/>
        <end position="1470"/>
    </location>
</feature>
<feature type="compositionally biased region" description="Low complexity" evidence="1">
    <location>
        <begin position="3130"/>
        <end position="3144"/>
    </location>
</feature>
<feature type="compositionally biased region" description="Low complexity" evidence="1">
    <location>
        <begin position="3052"/>
        <end position="3061"/>
    </location>
</feature>
<evidence type="ECO:0000313" key="4">
    <source>
        <dbReference type="Proteomes" id="UP001487740"/>
    </source>
</evidence>
<proteinExistence type="predicted"/>
<feature type="region of interest" description="Disordered" evidence="1">
    <location>
        <begin position="710"/>
        <end position="735"/>
    </location>
</feature>
<feature type="compositionally biased region" description="Basic residues" evidence="1">
    <location>
        <begin position="2526"/>
        <end position="2537"/>
    </location>
</feature>
<feature type="compositionally biased region" description="Acidic residues" evidence="1">
    <location>
        <begin position="2661"/>
        <end position="2671"/>
    </location>
</feature>
<feature type="compositionally biased region" description="Basic residues" evidence="1">
    <location>
        <begin position="3187"/>
        <end position="3201"/>
    </location>
</feature>
<organism evidence="3 4">
    <name type="scientific">Scylla paramamosain</name>
    <name type="common">Mud crab</name>
    <dbReference type="NCBI Taxonomy" id="85552"/>
    <lineage>
        <taxon>Eukaryota</taxon>
        <taxon>Metazoa</taxon>
        <taxon>Ecdysozoa</taxon>
        <taxon>Arthropoda</taxon>
        <taxon>Crustacea</taxon>
        <taxon>Multicrustacea</taxon>
        <taxon>Malacostraca</taxon>
        <taxon>Eumalacostraca</taxon>
        <taxon>Eucarida</taxon>
        <taxon>Decapoda</taxon>
        <taxon>Pleocyemata</taxon>
        <taxon>Brachyura</taxon>
        <taxon>Eubrachyura</taxon>
        <taxon>Portunoidea</taxon>
        <taxon>Portunidae</taxon>
        <taxon>Portuninae</taxon>
        <taxon>Scylla</taxon>
    </lineage>
</organism>
<feature type="compositionally biased region" description="Low complexity" evidence="1">
    <location>
        <begin position="874"/>
        <end position="888"/>
    </location>
</feature>
<feature type="compositionally biased region" description="Low complexity" evidence="1">
    <location>
        <begin position="1137"/>
        <end position="1166"/>
    </location>
</feature>
<feature type="compositionally biased region" description="Basic residues" evidence="1">
    <location>
        <begin position="3261"/>
        <end position="3278"/>
    </location>
</feature>
<feature type="compositionally biased region" description="Low complexity" evidence="1">
    <location>
        <begin position="1038"/>
        <end position="1064"/>
    </location>
</feature>
<feature type="domain" description="C2H2-type" evidence="2">
    <location>
        <begin position="1838"/>
        <end position="1859"/>
    </location>
</feature>
<feature type="region of interest" description="Disordered" evidence="1">
    <location>
        <begin position="1035"/>
        <end position="1258"/>
    </location>
</feature>
<feature type="region of interest" description="Disordered" evidence="1">
    <location>
        <begin position="434"/>
        <end position="560"/>
    </location>
</feature>
<feature type="compositionally biased region" description="Basic residues" evidence="1">
    <location>
        <begin position="2418"/>
        <end position="2430"/>
    </location>
</feature>
<feature type="compositionally biased region" description="Pro residues" evidence="1">
    <location>
        <begin position="2042"/>
        <end position="2058"/>
    </location>
</feature>
<dbReference type="EMBL" id="JARAKH010000014">
    <property type="protein sequence ID" value="KAK8397490.1"/>
    <property type="molecule type" value="Genomic_DNA"/>
</dbReference>
<feature type="region of interest" description="Disordered" evidence="1">
    <location>
        <begin position="190"/>
        <end position="235"/>
    </location>
</feature>
<feature type="compositionally biased region" description="Polar residues" evidence="1">
    <location>
        <begin position="2326"/>
        <end position="2338"/>
    </location>
</feature>
<evidence type="ECO:0000313" key="3">
    <source>
        <dbReference type="EMBL" id="KAK8397490.1"/>
    </source>
</evidence>
<feature type="compositionally biased region" description="Polar residues" evidence="1">
    <location>
        <begin position="1892"/>
        <end position="1901"/>
    </location>
</feature>
<feature type="compositionally biased region" description="Low complexity" evidence="1">
    <location>
        <begin position="434"/>
        <end position="445"/>
    </location>
</feature>
<feature type="compositionally biased region" description="Polar residues" evidence="1">
    <location>
        <begin position="3008"/>
        <end position="3021"/>
    </location>
</feature>
<feature type="compositionally biased region" description="Low complexity" evidence="1">
    <location>
        <begin position="2852"/>
        <end position="2866"/>
    </location>
</feature>
<feature type="region of interest" description="Disordered" evidence="1">
    <location>
        <begin position="2507"/>
        <end position="2906"/>
    </location>
</feature>
<dbReference type="PROSITE" id="PS00028">
    <property type="entry name" value="ZINC_FINGER_C2H2_1"/>
    <property type="match status" value="2"/>
</dbReference>
<feature type="compositionally biased region" description="Pro residues" evidence="1">
    <location>
        <begin position="1241"/>
        <end position="1252"/>
    </location>
</feature>
<feature type="region of interest" description="Disordered" evidence="1">
    <location>
        <begin position="751"/>
        <end position="798"/>
    </location>
</feature>
<feature type="compositionally biased region" description="Gly residues" evidence="1">
    <location>
        <begin position="1552"/>
        <end position="1562"/>
    </location>
</feature>
<feature type="compositionally biased region" description="Basic residues" evidence="1">
    <location>
        <begin position="2339"/>
        <end position="2349"/>
    </location>
</feature>
<feature type="compositionally biased region" description="Low complexity" evidence="1">
    <location>
        <begin position="1446"/>
        <end position="1455"/>
    </location>
</feature>
<feature type="compositionally biased region" description="Acidic residues" evidence="1">
    <location>
        <begin position="2610"/>
        <end position="2631"/>
    </location>
</feature>
<dbReference type="Proteomes" id="UP001487740">
    <property type="component" value="Unassembled WGS sequence"/>
</dbReference>
<evidence type="ECO:0000259" key="2">
    <source>
        <dbReference type="PROSITE" id="PS00028"/>
    </source>
</evidence>
<feature type="region of interest" description="Disordered" evidence="1">
    <location>
        <begin position="66"/>
        <end position="96"/>
    </location>
</feature>
<feature type="compositionally biased region" description="Low complexity" evidence="1">
    <location>
        <begin position="2788"/>
        <end position="2799"/>
    </location>
</feature>